<dbReference type="SUPFAM" id="SSF57997">
    <property type="entry name" value="Tropomyosin"/>
    <property type="match status" value="1"/>
</dbReference>
<dbReference type="Proteomes" id="UP000011014">
    <property type="component" value="Unassembled WGS sequence"/>
</dbReference>
<name>E4YUV6_OIKDI</name>
<feature type="compositionally biased region" description="Polar residues" evidence="2">
    <location>
        <begin position="63"/>
        <end position="79"/>
    </location>
</feature>
<keyword evidence="1" id="KW-0175">Coiled coil</keyword>
<accession>E4YUV6</accession>
<reference evidence="3" key="1">
    <citation type="journal article" date="2010" name="Science">
        <title>Plasticity of animal genome architecture unmasked by rapid evolution of a pelagic tunicate.</title>
        <authorList>
            <person name="Denoeud F."/>
            <person name="Henriet S."/>
            <person name="Mungpakdee S."/>
            <person name="Aury J.M."/>
            <person name="Da Silva C."/>
            <person name="Brinkmann H."/>
            <person name="Mikhaleva J."/>
            <person name="Olsen L.C."/>
            <person name="Jubin C."/>
            <person name="Canestro C."/>
            <person name="Bouquet J.M."/>
            <person name="Danks G."/>
            <person name="Poulain J."/>
            <person name="Campsteijn C."/>
            <person name="Adamski M."/>
            <person name="Cross I."/>
            <person name="Yadetie F."/>
            <person name="Muffato M."/>
            <person name="Louis A."/>
            <person name="Butcher S."/>
            <person name="Tsagkogeorga G."/>
            <person name="Konrad A."/>
            <person name="Singh S."/>
            <person name="Jensen M.F."/>
            <person name="Cong E.H."/>
            <person name="Eikeseth-Otteraa H."/>
            <person name="Noel B."/>
            <person name="Anthouard V."/>
            <person name="Porcel B.M."/>
            <person name="Kachouri-Lafond R."/>
            <person name="Nishino A."/>
            <person name="Ugolini M."/>
            <person name="Chourrout P."/>
            <person name="Nishida H."/>
            <person name="Aasland R."/>
            <person name="Huzurbazar S."/>
            <person name="Westhof E."/>
            <person name="Delsuc F."/>
            <person name="Lehrach H."/>
            <person name="Reinhardt R."/>
            <person name="Weissenbach J."/>
            <person name="Roy S.W."/>
            <person name="Artiguenave F."/>
            <person name="Postlethwait J.H."/>
            <person name="Manak J.R."/>
            <person name="Thompson E.M."/>
            <person name="Jaillon O."/>
            <person name="Du Pasquier L."/>
            <person name="Boudinot P."/>
            <person name="Liberles D.A."/>
            <person name="Volff J.N."/>
            <person name="Philippe H."/>
            <person name="Lenhard B."/>
            <person name="Roest Crollius H."/>
            <person name="Wincker P."/>
            <person name="Chourrout D."/>
        </authorList>
    </citation>
    <scope>NUCLEOTIDE SEQUENCE [LARGE SCALE GENOMIC DNA]</scope>
</reference>
<feature type="compositionally biased region" description="Polar residues" evidence="2">
    <location>
        <begin position="144"/>
        <end position="163"/>
    </location>
</feature>
<feature type="coiled-coil region" evidence="1">
    <location>
        <begin position="247"/>
        <end position="397"/>
    </location>
</feature>
<feature type="compositionally biased region" description="Polar residues" evidence="2">
    <location>
        <begin position="1"/>
        <end position="25"/>
    </location>
</feature>
<feature type="non-terminal residue" evidence="3">
    <location>
        <position position="1"/>
    </location>
</feature>
<dbReference type="EMBL" id="FN655475">
    <property type="protein sequence ID" value="CBY39245.1"/>
    <property type="molecule type" value="Genomic_DNA"/>
</dbReference>
<feature type="coiled-coil region" evidence="1">
    <location>
        <begin position="551"/>
        <end position="787"/>
    </location>
</feature>
<feature type="region of interest" description="Disordered" evidence="2">
    <location>
        <begin position="1"/>
        <end position="180"/>
    </location>
</feature>
<organism evidence="3">
    <name type="scientific">Oikopleura dioica</name>
    <name type="common">Tunicate</name>
    <dbReference type="NCBI Taxonomy" id="34765"/>
    <lineage>
        <taxon>Eukaryota</taxon>
        <taxon>Metazoa</taxon>
        <taxon>Chordata</taxon>
        <taxon>Tunicata</taxon>
        <taxon>Appendicularia</taxon>
        <taxon>Copelata</taxon>
        <taxon>Oikopleuridae</taxon>
        <taxon>Oikopleura</taxon>
    </lineage>
</organism>
<feature type="compositionally biased region" description="Low complexity" evidence="2">
    <location>
        <begin position="26"/>
        <end position="37"/>
    </location>
</feature>
<gene>
    <name evidence="3" type="ORF">GSOID_T00019797001</name>
</gene>
<feature type="coiled-coil region" evidence="1">
    <location>
        <begin position="439"/>
        <end position="515"/>
    </location>
</feature>
<feature type="coiled-coil region" evidence="1">
    <location>
        <begin position="851"/>
        <end position="1586"/>
    </location>
</feature>
<protein>
    <submittedName>
        <fullName evidence="3">Uncharacterized protein</fullName>
    </submittedName>
</protein>
<evidence type="ECO:0000256" key="2">
    <source>
        <dbReference type="SAM" id="MobiDB-lite"/>
    </source>
</evidence>
<proteinExistence type="predicted"/>
<evidence type="ECO:0000256" key="1">
    <source>
        <dbReference type="SAM" id="Coils"/>
    </source>
</evidence>
<evidence type="ECO:0000313" key="3">
    <source>
        <dbReference type="EMBL" id="CBY39245.1"/>
    </source>
</evidence>
<sequence length="1596" mass="185485">YRSNPTRMSDNQRLNVSSYQSAPTRSNYGSNKSKNNGVTKEKGRYFALHTSSLERPPSAKPRTISQDSDVQASLRSATGFTDDETTSIRSMSSIQRRERRMPSHRVIQEDNFTDGGLDSMGSIRLEDSQQISRGHVYREERNSQDSATDANINRFESQDSGQSFPAPPASNGSSDHSIHYLSESSNDFQNKLTAEASYETDDYSARQPLKSLSSRQLVAALKESSPLNNRAIQDLPPRFIPEPLPVVNETEKELKHLQYKFEDMQDEAAHGKSEMERVRALLERKEKELAALRKVLRDELVTHDQEISKLRNINRHAVENLKMENESLASEIHQTKAELESKGGNEDMREQVFVDNLKMTKEISQLRQSINEAKASEEALSRQLDEHIAESERLNKQLMMTTDDDLFIAEIEVLRKTKELSNVRTVRIETQNHQQATELLRLRREKEIVAKRLQDAERMSGQATRSAAHLSEETSVIMQNAEEWEKKADLAEAQMQELKRRLGGMMEDNRKLSDQLDSQKVAVIESEKDKLQAEAKVRELQFQRDADSRKIIQLEYDIKSKTNELNQIENLNDNTKKEEALEKELEFVKEELIHSQKQVMIAEEKNTKVQSELRRMDKDIENELKERELIVQELKETTASRKDLEANLEQTTKERDELLQESRKHKTMLDHVEDDKLNLEEQISELDAINRKMRRNIQDLSEEIKDKDVEIEEAKFRISSEAGSTTDLKTNIGDLERELKSVNDDLRHKSELLEERASELDSTKDSERRLRMQLEEMDQRVQEFSQTTIQNEDRKTNFLVKRKKATVSSESNMRKKLRLEIWRMPRASKFKKCAGKLKTDKRTSLDSKAKLHHLKEEIEHTEQRRSEQLNKILDLENQKRLFDQFKSQNELALKEKDRKIEGFDEKYRKLDEENQKFLDQIREANQKARNLEKERFDTSLENEEIQRKLREAERKIRDLERKVGNQSEADVKLVEIQAELDEKVRANRRLTENLDKAQEKVVLVENDLRKAQGTVKASETRKGQEARRRDQLELELQAKTEVLNQANDKISELEDILHEKSILMTTLERDNQKIRENLDDEIVIKDNAENRVEKLQLQLAAADERYKGLASKLEGMSGGKIPDLQPEVDRLTKSIDEKSRQLAQAESRVARIQRELEAQIKMQPGSDAEARRKIAALKKQLEDERHRNDELQDAVRNQEHRNIEGQAKLVEGDNKNFEKELFKMRRALEDKDRKIASAEETILKQKEVIEELDNIQKQSEDAALNEMQGYMTDTRSQFETMRKQLQLKDQEVAKLKNEKDVLESDLDSIEEKYELLEERYENTRKAKNDQGTTIEETASLIRELRDKLLESQSEVTRLKRRLEGTVASKDENEDELADILVEKENLQTRFDHLASQLAAVELENDELKHDRDENYVEIEKQNEVMASQEEEIEILKSQVELAQREAEKQASQISHGLVDYKAVKSTADKELQEWKKKCDQLEKRLVDETKELKVIMEQHKKTEQKLRHVLSQAESSSGKNNANNEVLELRLKSMKQQLDISESELDLAQNEKRSFRDECSAKDEELTNLSKQIASLQARLRIAEASKSGQMEITTI</sequence>